<proteinExistence type="predicted"/>
<organism evidence="2 3">
    <name type="scientific">Aspergillus cavernicola</name>
    <dbReference type="NCBI Taxonomy" id="176166"/>
    <lineage>
        <taxon>Eukaryota</taxon>
        <taxon>Fungi</taxon>
        <taxon>Dikarya</taxon>
        <taxon>Ascomycota</taxon>
        <taxon>Pezizomycotina</taxon>
        <taxon>Eurotiomycetes</taxon>
        <taxon>Eurotiomycetidae</taxon>
        <taxon>Eurotiales</taxon>
        <taxon>Aspergillaceae</taxon>
        <taxon>Aspergillus</taxon>
        <taxon>Aspergillus subgen. Nidulantes</taxon>
    </lineage>
</organism>
<reference evidence="2 3" key="1">
    <citation type="submission" date="2024-07" db="EMBL/GenBank/DDBJ databases">
        <title>Section-level genome sequencing and comparative genomics of Aspergillus sections Usti and Cavernicolus.</title>
        <authorList>
            <consortium name="Lawrence Berkeley National Laboratory"/>
            <person name="Nybo J.L."/>
            <person name="Vesth T.C."/>
            <person name="Theobald S."/>
            <person name="Frisvad J.C."/>
            <person name="Larsen T.O."/>
            <person name="Kjaerboelling I."/>
            <person name="Rothschild-Mancinelli K."/>
            <person name="Lyhne E.K."/>
            <person name="Kogle M.E."/>
            <person name="Barry K."/>
            <person name="Clum A."/>
            <person name="Na H."/>
            <person name="Ledsgaard L."/>
            <person name="Lin J."/>
            <person name="Lipzen A."/>
            <person name="Kuo A."/>
            <person name="Riley R."/>
            <person name="Mondo S."/>
            <person name="LaButti K."/>
            <person name="Haridas S."/>
            <person name="Pangalinan J."/>
            <person name="Salamov A.A."/>
            <person name="Simmons B.A."/>
            <person name="Magnuson J.K."/>
            <person name="Chen J."/>
            <person name="Drula E."/>
            <person name="Henrissat B."/>
            <person name="Wiebenga A."/>
            <person name="Lubbers R.J."/>
            <person name="Gomes A.C."/>
            <person name="Makela M.R."/>
            <person name="Stajich J."/>
            <person name="Grigoriev I.V."/>
            <person name="Mortensen U.H."/>
            <person name="De vries R.P."/>
            <person name="Baker S.E."/>
            <person name="Andersen M.R."/>
        </authorList>
    </citation>
    <scope>NUCLEOTIDE SEQUENCE [LARGE SCALE GENOMIC DNA]</scope>
    <source>
        <strain evidence="2 3">CBS 600.67</strain>
    </source>
</reference>
<keyword evidence="1" id="KW-1133">Transmembrane helix</keyword>
<dbReference type="Proteomes" id="UP001610335">
    <property type="component" value="Unassembled WGS sequence"/>
</dbReference>
<keyword evidence="1" id="KW-0472">Membrane</keyword>
<keyword evidence="1" id="KW-0812">Transmembrane</keyword>
<feature type="transmembrane region" description="Helical" evidence="1">
    <location>
        <begin position="146"/>
        <end position="169"/>
    </location>
</feature>
<feature type="transmembrane region" description="Helical" evidence="1">
    <location>
        <begin position="21"/>
        <end position="39"/>
    </location>
</feature>
<sequence length="350" mass="39489">MSSQPDPTPAARSEPGCSHEIPWPTIFFWMACLAINSISQPTGRVLGTPYQHQSILRGSPILCAFDAIHMLVSWVIYVGVSSTPPTTWSIRIAATRILLHRVVDDQGKPDLQAIHNFNMQSRVRWIAFLVGALPQVIKLYTSSGVAWSQAFGAMYLASWLLFEILVIAARLDDLAFQYIGTLSEFPNEELFREIWAFAAMLLHAVIYSLLIMEHVSDDSGFGPVLGPLFMFSMFSLPLWMPCFIDPDNHPDRISYARFLLGVLFQFINPWGPLVFGKPLILGDPDMRILDIMFYMTIAGGVVLAVFGHRWAKGLVDMVRVLTIFMHPLFFYGSMYDPAGTYQPSWFQWLG</sequence>
<dbReference type="EMBL" id="JBFXLS010000019">
    <property type="protein sequence ID" value="KAL2828759.1"/>
    <property type="molecule type" value="Genomic_DNA"/>
</dbReference>
<keyword evidence="3" id="KW-1185">Reference proteome</keyword>
<feature type="transmembrane region" description="Helical" evidence="1">
    <location>
        <begin position="287"/>
        <end position="306"/>
    </location>
</feature>
<evidence type="ECO:0000313" key="3">
    <source>
        <dbReference type="Proteomes" id="UP001610335"/>
    </source>
</evidence>
<feature type="transmembrane region" description="Helical" evidence="1">
    <location>
        <begin position="224"/>
        <end position="244"/>
    </location>
</feature>
<name>A0ABR4ILV7_9EURO</name>
<evidence type="ECO:0000313" key="2">
    <source>
        <dbReference type="EMBL" id="KAL2828759.1"/>
    </source>
</evidence>
<comment type="caution">
    <text evidence="2">The sequence shown here is derived from an EMBL/GenBank/DDBJ whole genome shotgun (WGS) entry which is preliminary data.</text>
</comment>
<gene>
    <name evidence="2" type="ORF">BDW59DRAFT_142985</name>
</gene>
<accession>A0ABR4ILV7</accession>
<feature type="transmembrane region" description="Helical" evidence="1">
    <location>
        <begin position="190"/>
        <end position="212"/>
    </location>
</feature>
<protein>
    <submittedName>
        <fullName evidence="2">Uncharacterized protein</fullName>
    </submittedName>
</protein>
<feature type="transmembrane region" description="Helical" evidence="1">
    <location>
        <begin position="60"/>
        <end position="80"/>
    </location>
</feature>
<feature type="transmembrane region" description="Helical" evidence="1">
    <location>
        <begin position="318"/>
        <end position="335"/>
    </location>
</feature>
<feature type="transmembrane region" description="Helical" evidence="1">
    <location>
        <begin position="256"/>
        <end position="275"/>
    </location>
</feature>
<evidence type="ECO:0000256" key="1">
    <source>
        <dbReference type="SAM" id="Phobius"/>
    </source>
</evidence>